<evidence type="ECO:0000256" key="2">
    <source>
        <dbReference type="SAM" id="Phobius"/>
    </source>
</evidence>
<keyword evidence="4" id="KW-1185">Reference proteome</keyword>
<reference evidence="4" key="1">
    <citation type="journal article" date="2019" name="Int. J. Syst. Evol. Microbiol.">
        <title>The Global Catalogue of Microorganisms (GCM) 10K type strain sequencing project: providing services to taxonomists for standard genome sequencing and annotation.</title>
        <authorList>
            <consortium name="The Broad Institute Genomics Platform"/>
            <consortium name="The Broad Institute Genome Sequencing Center for Infectious Disease"/>
            <person name="Wu L."/>
            <person name="Ma J."/>
        </authorList>
    </citation>
    <scope>NUCLEOTIDE SEQUENCE [LARGE SCALE GENOMIC DNA]</scope>
    <source>
        <strain evidence="4">CCUG 52537</strain>
    </source>
</reference>
<dbReference type="RefSeq" id="WP_381488622.1">
    <property type="nucleotide sequence ID" value="NZ_JBHTIK010000004.1"/>
</dbReference>
<keyword evidence="2" id="KW-0812">Transmembrane</keyword>
<evidence type="ECO:0000313" key="4">
    <source>
        <dbReference type="Proteomes" id="UP001597124"/>
    </source>
</evidence>
<keyword evidence="1" id="KW-0175">Coiled coil</keyword>
<feature type="coiled-coil region" evidence="1">
    <location>
        <begin position="4"/>
        <end position="31"/>
    </location>
</feature>
<keyword evidence="2" id="KW-1133">Transmembrane helix</keyword>
<feature type="transmembrane region" description="Helical" evidence="2">
    <location>
        <begin position="68"/>
        <end position="86"/>
    </location>
</feature>
<gene>
    <name evidence="3" type="ORF">ACFQ00_07805</name>
</gene>
<evidence type="ECO:0008006" key="5">
    <source>
        <dbReference type="Google" id="ProtNLM"/>
    </source>
</evidence>
<name>A0ABW3C2M7_SPHXN</name>
<accession>A0ABW3C2M7</accession>
<keyword evidence="2" id="KW-0472">Membrane</keyword>
<organism evidence="3 4">
    <name type="scientific">Sphingosinicella xenopeptidilytica</name>
    <dbReference type="NCBI Taxonomy" id="364098"/>
    <lineage>
        <taxon>Bacteria</taxon>
        <taxon>Pseudomonadati</taxon>
        <taxon>Pseudomonadota</taxon>
        <taxon>Alphaproteobacteria</taxon>
        <taxon>Sphingomonadales</taxon>
        <taxon>Sphingosinicellaceae</taxon>
        <taxon>Sphingosinicella</taxon>
    </lineage>
</organism>
<evidence type="ECO:0000256" key="1">
    <source>
        <dbReference type="SAM" id="Coils"/>
    </source>
</evidence>
<proteinExistence type="predicted"/>
<evidence type="ECO:0000313" key="3">
    <source>
        <dbReference type="EMBL" id="MFD0848223.1"/>
    </source>
</evidence>
<sequence length="92" mass="9765">MLTNEQLGARVDRLEGRLASVEEQVSSIKEGMATKSDIERVLSAVASVEAKTAGPVEVYSTTKSVGKFAVWGGTIVAAIFGAIVAVKEWVLR</sequence>
<dbReference type="Proteomes" id="UP001597124">
    <property type="component" value="Unassembled WGS sequence"/>
</dbReference>
<comment type="caution">
    <text evidence="3">The sequence shown here is derived from an EMBL/GenBank/DDBJ whole genome shotgun (WGS) entry which is preliminary data.</text>
</comment>
<protein>
    <recommendedName>
        <fullName evidence="5">DUF1515 domain-containing protein</fullName>
    </recommendedName>
</protein>
<dbReference type="EMBL" id="JBHTIK010000004">
    <property type="protein sequence ID" value="MFD0848223.1"/>
    <property type="molecule type" value="Genomic_DNA"/>
</dbReference>